<feature type="domain" description="Na+/H+ antiporter NhaC-like C-terminal" evidence="7">
    <location>
        <begin position="154"/>
        <end position="453"/>
    </location>
</feature>
<dbReference type="AlphaFoldDB" id="A0A9D1N8G9"/>
<evidence type="ECO:0000313" key="8">
    <source>
        <dbReference type="EMBL" id="HIU96846.1"/>
    </source>
</evidence>
<comment type="subcellular location">
    <subcellularLocation>
        <location evidence="1">Cell membrane</location>
        <topology evidence="1">Multi-pass membrane protein</topology>
    </subcellularLocation>
</comment>
<keyword evidence="3 6" id="KW-0812">Transmembrane</keyword>
<feature type="transmembrane region" description="Helical" evidence="6">
    <location>
        <begin position="308"/>
        <end position="325"/>
    </location>
</feature>
<evidence type="ECO:0000256" key="3">
    <source>
        <dbReference type="ARBA" id="ARBA00022692"/>
    </source>
</evidence>
<keyword evidence="4 6" id="KW-1133">Transmembrane helix</keyword>
<gene>
    <name evidence="8" type="ORF">IAD25_09125</name>
</gene>
<sequence length="456" mass="49425">MSSGFEWLCLIPPLFIVVWAVITKKTFSALIIGAALSYVLMYQLDFFTPFVDALYAVIMDADTVWVILLTIFIGIFIELVTHSGGVDALTQYILKVATNRRRTLLSTFVLGLCFFIGDVSNIGTIGAAMKKTADKNRVPREALAYILDSTAAPVCILVPVSSWGVFFAGLFMAEKSLDLTGSAISNYMHVIPFMFYSFAAILVVFLFSADWLPKMGMMKTAYERVDSGGNVYSDRSAYLNEGQDDTEVVKVAPWKSLLFIVPLAILVIWAILGMFMEGAMIAIAICAVMYIPLKVMKFNDYCRCCMEGTKNMISPVIIIIGAFMVRDALVAMELPEYVSGAVESILSPAVFPAIAFVVVAILSFTTGSNWGVPAVMIPIIVPIAVGIGCNPYIILAAIACGGCFGSHACFYSDATVFTSAVCKIENMDHALSQLPYCLLSAGLATLAFLVTGIVIN</sequence>
<evidence type="ECO:0000256" key="5">
    <source>
        <dbReference type="ARBA" id="ARBA00023136"/>
    </source>
</evidence>
<proteinExistence type="predicted"/>
<feature type="transmembrane region" description="Helical" evidence="6">
    <location>
        <begin position="434"/>
        <end position="455"/>
    </location>
</feature>
<feature type="transmembrane region" description="Helical" evidence="6">
    <location>
        <begin position="256"/>
        <end position="272"/>
    </location>
</feature>
<protein>
    <submittedName>
        <fullName evidence="8">Sodium:proton antiporter</fullName>
    </submittedName>
</protein>
<dbReference type="EMBL" id="DVOB01000195">
    <property type="protein sequence ID" value="HIU96846.1"/>
    <property type="molecule type" value="Genomic_DNA"/>
</dbReference>
<feature type="transmembrane region" description="Helical" evidence="6">
    <location>
        <begin position="30"/>
        <end position="51"/>
    </location>
</feature>
<accession>A0A9D1N8G9</accession>
<feature type="transmembrane region" description="Helical" evidence="6">
    <location>
        <begin position="345"/>
        <end position="363"/>
    </location>
</feature>
<evidence type="ECO:0000256" key="2">
    <source>
        <dbReference type="ARBA" id="ARBA00022475"/>
    </source>
</evidence>
<dbReference type="Proteomes" id="UP000824130">
    <property type="component" value="Unassembled WGS sequence"/>
</dbReference>
<reference evidence="8" key="2">
    <citation type="journal article" date="2021" name="PeerJ">
        <title>Extensive microbial diversity within the chicken gut microbiome revealed by metagenomics and culture.</title>
        <authorList>
            <person name="Gilroy R."/>
            <person name="Ravi A."/>
            <person name="Getino M."/>
            <person name="Pursley I."/>
            <person name="Horton D.L."/>
            <person name="Alikhan N.F."/>
            <person name="Baker D."/>
            <person name="Gharbi K."/>
            <person name="Hall N."/>
            <person name="Watson M."/>
            <person name="Adriaenssens E.M."/>
            <person name="Foster-Nyarko E."/>
            <person name="Jarju S."/>
            <person name="Secka A."/>
            <person name="Antonio M."/>
            <person name="Oren A."/>
            <person name="Chaudhuri R.R."/>
            <person name="La Ragione R."/>
            <person name="Hildebrand F."/>
            <person name="Pallen M.J."/>
        </authorList>
    </citation>
    <scope>NUCLEOTIDE SEQUENCE</scope>
    <source>
        <strain evidence="8">ChiSjej4B22-8349</strain>
    </source>
</reference>
<dbReference type="GO" id="GO:0005886">
    <property type="term" value="C:plasma membrane"/>
    <property type="evidence" value="ECO:0007669"/>
    <property type="project" value="UniProtKB-SubCell"/>
</dbReference>
<feature type="transmembrane region" description="Helical" evidence="6">
    <location>
        <begin position="193"/>
        <end position="212"/>
    </location>
</feature>
<feature type="transmembrane region" description="Helical" evidence="6">
    <location>
        <begin position="63"/>
        <end position="84"/>
    </location>
</feature>
<keyword evidence="5 6" id="KW-0472">Membrane</keyword>
<organism evidence="8 9">
    <name type="scientific">Candidatus Allocopromorpha excrementipullorum</name>
    <dbReference type="NCBI Taxonomy" id="2840743"/>
    <lineage>
        <taxon>Bacteria</taxon>
        <taxon>Bacillati</taxon>
        <taxon>Bacillota</taxon>
        <taxon>Clostridia</taxon>
        <taxon>Eubacteriales</taxon>
        <taxon>Eubacteriaceae</taxon>
        <taxon>Eubacteriaceae incertae sedis</taxon>
        <taxon>Candidatus Allocopromorpha</taxon>
    </lineage>
</organism>
<reference evidence="8" key="1">
    <citation type="submission" date="2020-10" db="EMBL/GenBank/DDBJ databases">
        <authorList>
            <person name="Gilroy R."/>
        </authorList>
    </citation>
    <scope>NUCLEOTIDE SEQUENCE</scope>
    <source>
        <strain evidence="8">ChiSjej4B22-8349</strain>
    </source>
</reference>
<keyword evidence="2" id="KW-1003">Cell membrane</keyword>
<dbReference type="PANTHER" id="PTHR43478">
    <property type="entry name" value="NA+/H+ ANTIPORTER-RELATED"/>
    <property type="match status" value="1"/>
</dbReference>
<comment type="caution">
    <text evidence="8">The sequence shown here is derived from an EMBL/GenBank/DDBJ whole genome shotgun (WGS) entry which is preliminary data.</text>
</comment>
<evidence type="ECO:0000256" key="1">
    <source>
        <dbReference type="ARBA" id="ARBA00004651"/>
    </source>
</evidence>
<dbReference type="PANTHER" id="PTHR43478:SF1">
    <property type="entry name" value="NA+_H+ ANTIPORTER NHAC-LIKE C-TERMINAL DOMAIN-CONTAINING PROTEIN"/>
    <property type="match status" value="1"/>
</dbReference>
<evidence type="ECO:0000313" key="9">
    <source>
        <dbReference type="Proteomes" id="UP000824130"/>
    </source>
</evidence>
<dbReference type="InterPro" id="IPR018461">
    <property type="entry name" value="Na/H_Antiport_NhaC-like_C"/>
</dbReference>
<evidence type="ECO:0000256" key="4">
    <source>
        <dbReference type="ARBA" id="ARBA00022989"/>
    </source>
</evidence>
<feature type="transmembrane region" description="Helical" evidence="6">
    <location>
        <begin position="104"/>
        <end position="129"/>
    </location>
</feature>
<evidence type="ECO:0000259" key="7">
    <source>
        <dbReference type="Pfam" id="PF03553"/>
    </source>
</evidence>
<evidence type="ECO:0000256" key="6">
    <source>
        <dbReference type="SAM" id="Phobius"/>
    </source>
</evidence>
<feature type="transmembrane region" description="Helical" evidence="6">
    <location>
        <begin position="150"/>
        <end position="173"/>
    </location>
</feature>
<name>A0A9D1N8G9_9FIRM</name>
<dbReference type="Pfam" id="PF03553">
    <property type="entry name" value="Na_H_antiporter"/>
    <property type="match status" value="1"/>
</dbReference>